<organism evidence="7 8">
    <name type="scientific">Ponticoccus alexandrii</name>
    <dbReference type="NCBI Taxonomy" id="1943633"/>
    <lineage>
        <taxon>Bacteria</taxon>
        <taxon>Pseudomonadati</taxon>
        <taxon>Pseudomonadota</taxon>
        <taxon>Alphaproteobacteria</taxon>
        <taxon>Rhodobacterales</taxon>
        <taxon>Roseobacteraceae</taxon>
        <taxon>Ponticoccus</taxon>
    </lineage>
</organism>
<evidence type="ECO:0000256" key="5">
    <source>
        <dbReference type="ARBA" id="ARBA00023172"/>
    </source>
</evidence>
<evidence type="ECO:0000313" key="8">
    <source>
        <dbReference type="Proteomes" id="UP000596387"/>
    </source>
</evidence>
<comment type="similarity">
    <text evidence="2">Belongs to the transposase mutator family.</text>
</comment>
<feature type="region of interest" description="Disordered" evidence="6">
    <location>
        <begin position="1"/>
        <end position="28"/>
    </location>
</feature>
<reference evidence="7 8" key="1">
    <citation type="submission" date="2019-12" db="EMBL/GenBank/DDBJ databases">
        <title>Complete Genome Sequence of a Quorum-Sensing Bacterium,Rhodobacteraceae bacterium C31, Isolated from a marine microalgae symbiotic bacteria.</title>
        <authorList>
            <person name="Zhang Y."/>
        </authorList>
    </citation>
    <scope>NUCLEOTIDE SEQUENCE [LARGE SCALE GENOMIC DNA]</scope>
    <source>
        <strain evidence="7 8">C31</strain>
        <plasmid evidence="7 8">p-SCP2</plasmid>
    </source>
</reference>
<evidence type="ECO:0000256" key="3">
    <source>
        <dbReference type="ARBA" id="ARBA00022578"/>
    </source>
</evidence>
<keyword evidence="5" id="KW-0233">DNA recombination</keyword>
<evidence type="ECO:0000256" key="1">
    <source>
        <dbReference type="ARBA" id="ARBA00002190"/>
    </source>
</evidence>
<keyword evidence="3" id="KW-0815">Transposition</keyword>
<accession>A0ABX7FF10</accession>
<proteinExistence type="inferred from homology"/>
<keyword evidence="7" id="KW-0614">Plasmid</keyword>
<name>A0ABX7FF10_9RHOB</name>
<gene>
    <name evidence="7" type="ORF">GQA70_20795</name>
</gene>
<geneLocation type="plasmid" evidence="7 8">
    <name>p-SCP2</name>
</geneLocation>
<evidence type="ECO:0000256" key="6">
    <source>
        <dbReference type="SAM" id="MobiDB-lite"/>
    </source>
</evidence>
<dbReference type="InterPro" id="IPR001207">
    <property type="entry name" value="Transposase_mutator"/>
</dbReference>
<sequence>MIFPKEHRAKLHSTNPSERLNGEPKRRRPVVGIFRTSAPSTASSARCVSDGTVGAPEIFCKAPRALAGLRACRMLRGVSLILETGPAGV</sequence>
<protein>
    <recommendedName>
        <fullName evidence="9">Transposase</fullName>
    </recommendedName>
</protein>
<evidence type="ECO:0000313" key="7">
    <source>
        <dbReference type="EMBL" id="QRF68807.1"/>
    </source>
</evidence>
<dbReference type="EMBL" id="CP047168">
    <property type="protein sequence ID" value="QRF68807.1"/>
    <property type="molecule type" value="Genomic_DNA"/>
</dbReference>
<evidence type="ECO:0008006" key="9">
    <source>
        <dbReference type="Google" id="ProtNLM"/>
    </source>
</evidence>
<dbReference type="Pfam" id="PF00872">
    <property type="entry name" value="Transposase_mut"/>
    <property type="match status" value="1"/>
</dbReference>
<dbReference type="Proteomes" id="UP000596387">
    <property type="component" value="Plasmid p-SCP2"/>
</dbReference>
<comment type="function">
    <text evidence="1">Required for the transposition of the insertion element.</text>
</comment>
<keyword evidence="4" id="KW-0238">DNA-binding</keyword>
<evidence type="ECO:0000256" key="4">
    <source>
        <dbReference type="ARBA" id="ARBA00023125"/>
    </source>
</evidence>
<keyword evidence="8" id="KW-1185">Reference proteome</keyword>
<evidence type="ECO:0000256" key="2">
    <source>
        <dbReference type="ARBA" id="ARBA00010961"/>
    </source>
</evidence>